<name>A0A3Q9C7T8_9ACTN</name>
<dbReference type="EMBL" id="CP034463">
    <property type="protein sequence ID" value="AZP22931.1"/>
    <property type="molecule type" value="Genomic_DNA"/>
</dbReference>
<evidence type="ECO:0000259" key="1">
    <source>
        <dbReference type="SMART" id="SM00530"/>
    </source>
</evidence>
<evidence type="ECO:0000313" key="2">
    <source>
        <dbReference type="EMBL" id="AZP14773.1"/>
    </source>
</evidence>
<dbReference type="Gene3D" id="3.40.1350.10">
    <property type="match status" value="1"/>
</dbReference>
<sequence>MAGRREKELVARVPEMAEVARWLRQSRHLSGLTYEDLVQATGFSRGRLNRAAHGWRSPWPVVEAFTRACGTDVAEARQLWLKAKAALEGIDQGPDVISIGQVGTFEELREAMNRLRALAGSPSLRELEDRAGKRLTRSTLSNVLSGAVNPRRNLVVMFAEIVGVGRSEAAAWAAAWERADTNSRAARARTARDLKAPAKPLMLVPAPAALAALADIPLAEWAAVAELVDAVMKGSTGAGQHPAVTVGFQHDPDSPGHETITVSCRHTGMDRDTISKAFLASWTGGTQDQDIFGLGFVVACLQLGAHITLRTARAGDTAWTVLTFDLASLTAGSPWHALIGAEPKAAAEDQGTFITIKALRDPWPPGRQNRLRHQLGDIYSYLLRKEQVQLTVSDRPVAPRMPCIWGENRVVQRREGNIAAVQRLDIVLATRYRCRNCRHTSPLGSPHCLQCQGTQLELTEQRVWGWLGVQRYLHGSDYGLDFYRNGRKVLVRDKGLFFFEDGPDRSMVEYPVDGPAKGRLVGEIHCDHVPVNFTKTAFDYDSPEWRAVVHAVRGPGPLAPRHAQRLGYAPNTSPLATLFRAFRRNDPGLRNLIPGDGAKALHDEAAAWAERFRKGDPAYQSDDKWYEAALAHDTPRPAVVAAADDRIDLVSLSPEDLDDLVHRLCMELHGTTEGGPRELIGPGPATTVLRDRPTTGERWVLQCRRNRHVVPLETVHALAGQMLDVQASRGILVTTSWFGASSHAFAQRSGRIDLVDGRTLKALLREHLGIEARLGLGRLPPEWNPGDIA</sequence>
<dbReference type="AlphaFoldDB" id="A0A3Q9C7T8"/>
<dbReference type="InterPro" id="IPR001387">
    <property type="entry name" value="Cro/C1-type_HTH"/>
</dbReference>
<dbReference type="PANTHER" id="PTHR30015:SF7">
    <property type="entry name" value="TYPE IV METHYL-DIRECTED RESTRICTION ENZYME ECOKMRR"/>
    <property type="match status" value="1"/>
</dbReference>
<evidence type="ECO:0000313" key="4">
    <source>
        <dbReference type="Proteomes" id="UP000280197"/>
    </source>
</evidence>
<dbReference type="EMBL" id="CP034463">
    <property type="protein sequence ID" value="AZP14773.1"/>
    <property type="molecule type" value="Genomic_DNA"/>
</dbReference>
<dbReference type="SMART" id="SM00530">
    <property type="entry name" value="HTH_XRE"/>
    <property type="match status" value="2"/>
</dbReference>
<dbReference type="KEGG" id="saqu:EJC51_47080"/>
<organism evidence="3 4">
    <name type="scientific">Streptomyces aquilus</name>
    <dbReference type="NCBI Taxonomy" id="2548456"/>
    <lineage>
        <taxon>Bacteria</taxon>
        <taxon>Bacillati</taxon>
        <taxon>Actinomycetota</taxon>
        <taxon>Actinomycetes</taxon>
        <taxon>Kitasatosporales</taxon>
        <taxon>Streptomycetaceae</taxon>
        <taxon>Streptomyces</taxon>
    </lineage>
</organism>
<dbReference type="Pfam" id="PF13560">
    <property type="entry name" value="HTH_31"/>
    <property type="match status" value="1"/>
</dbReference>
<dbReference type="GO" id="GO:0015666">
    <property type="term" value="F:restriction endodeoxyribonuclease activity"/>
    <property type="evidence" value="ECO:0007669"/>
    <property type="project" value="TreeGrafter"/>
</dbReference>
<reference evidence="3 4" key="1">
    <citation type="submission" date="2018-12" db="EMBL/GenBank/DDBJ databases">
        <authorList>
            <person name="Li K."/>
        </authorList>
    </citation>
    <scope>NUCLEOTIDE SEQUENCE [LARGE SCALE GENOMIC DNA]</scope>
    <source>
        <strain evidence="4">CR22</strain>
        <strain evidence="3">GGCR-6</strain>
    </source>
</reference>
<dbReference type="InterPro" id="IPR011856">
    <property type="entry name" value="tRNA_endonuc-like_dom_sf"/>
</dbReference>
<feature type="domain" description="HTH cro/C1-type" evidence="1">
    <location>
        <begin position="22"/>
        <end position="76"/>
    </location>
</feature>
<gene>
    <name evidence="2" type="ORF">EJC51_00465</name>
    <name evidence="3" type="ORF">EJC51_47080</name>
</gene>
<protein>
    <recommendedName>
        <fullName evidence="1">HTH cro/C1-type domain-containing protein</fullName>
    </recommendedName>
</protein>
<dbReference type="InterPro" id="IPR052906">
    <property type="entry name" value="Type_IV_Methyl-Rstrct_Enzyme"/>
</dbReference>
<keyword evidence="4" id="KW-1185">Reference proteome</keyword>
<accession>A0A3Q9C7T8</accession>
<dbReference type="Proteomes" id="UP000280197">
    <property type="component" value="Chromosome"/>
</dbReference>
<dbReference type="InterPro" id="IPR036890">
    <property type="entry name" value="HATPase_C_sf"/>
</dbReference>
<proteinExistence type="predicted"/>
<dbReference type="InterPro" id="IPR007560">
    <property type="entry name" value="Restrct_endonuc_IV_Mrr"/>
</dbReference>
<dbReference type="SUPFAM" id="SSF55874">
    <property type="entry name" value="ATPase domain of HSP90 chaperone/DNA topoisomerase II/histidine kinase"/>
    <property type="match status" value="1"/>
</dbReference>
<evidence type="ECO:0000313" key="3">
    <source>
        <dbReference type="EMBL" id="AZP22931.1"/>
    </source>
</evidence>
<dbReference type="GO" id="GO:0009307">
    <property type="term" value="P:DNA restriction-modification system"/>
    <property type="evidence" value="ECO:0007669"/>
    <property type="project" value="InterPro"/>
</dbReference>
<dbReference type="PANTHER" id="PTHR30015">
    <property type="entry name" value="MRR RESTRICTION SYSTEM PROTEIN"/>
    <property type="match status" value="1"/>
</dbReference>
<dbReference type="KEGG" id="saqu:EJC51_00465"/>
<feature type="domain" description="HTH cro/C1-type" evidence="1">
    <location>
        <begin position="114"/>
        <end position="169"/>
    </location>
</feature>
<dbReference type="Pfam" id="PF04471">
    <property type="entry name" value="Mrr_cat"/>
    <property type="match status" value="1"/>
</dbReference>
<dbReference type="RefSeq" id="WP_126269160.1">
    <property type="nucleotide sequence ID" value="NZ_CP034463.1"/>
</dbReference>
<dbReference type="GO" id="GO:0003677">
    <property type="term" value="F:DNA binding"/>
    <property type="evidence" value="ECO:0007669"/>
    <property type="project" value="InterPro"/>
</dbReference>